<dbReference type="Gene3D" id="3.40.50.410">
    <property type="entry name" value="von Willebrand factor, type A domain"/>
    <property type="match status" value="1"/>
</dbReference>
<feature type="active site" description="Nucleophile" evidence="2">
    <location>
        <position position="68"/>
    </location>
</feature>
<keyword evidence="6" id="KW-1185">Reference proteome</keyword>
<dbReference type="OrthoDB" id="630895at2759"/>
<dbReference type="SMART" id="SM00327">
    <property type="entry name" value="VWA"/>
    <property type="match status" value="1"/>
</dbReference>
<name>A0A9W8IZD8_9AGAR</name>
<evidence type="ECO:0000256" key="1">
    <source>
        <dbReference type="ARBA" id="ARBA00023098"/>
    </source>
</evidence>
<dbReference type="InterPro" id="IPR016035">
    <property type="entry name" value="Acyl_Trfase/lysoPLipase"/>
</dbReference>
<dbReference type="InterPro" id="IPR002641">
    <property type="entry name" value="PNPLA_dom"/>
</dbReference>
<feature type="short sequence motif" description="GXSXG" evidence="2">
    <location>
        <begin position="66"/>
        <end position="70"/>
    </location>
</feature>
<dbReference type="Gene3D" id="3.40.1090.10">
    <property type="entry name" value="Cytosolic phospholipase A2 catalytic domain"/>
    <property type="match status" value="1"/>
</dbReference>
<proteinExistence type="predicted"/>
<keyword evidence="2" id="KW-0442">Lipid degradation</keyword>
<reference evidence="5" key="1">
    <citation type="submission" date="2022-06" db="EMBL/GenBank/DDBJ databases">
        <title>Genome Sequence of Candolleomyces eurysporus.</title>
        <authorList>
            <person name="Buettner E."/>
        </authorList>
    </citation>
    <scope>NUCLEOTIDE SEQUENCE</scope>
    <source>
        <strain evidence="5">VTCC 930004</strain>
    </source>
</reference>
<feature type="domain" description="VWFA" evidence="3">
    <location>
        <begin position="392"/>
        <end position="600"/>
    </location>
</feature>
<keyword evidence="2" id="KW-0378">Hydrolase</keyword>
<keyword evidence="1 2" id="KW-0443">Lipid metabolism</keyword>
<gene>
    <name evidence="5" type="ORF">H1R20_g14322</name>
</gene>
<sequence length="619" mass="68852">MPTKAEKPDASSPDGKLRALTLDGGGFRGLGILYVLDAITKAANARNRDSTDTQLKPHEIFDIIIGSSTGGLIAVLVGRLGLDCATAITEYKALATALFRTSRSAFMETLLADRKLDVAEYDAAVAALVAKYASSETGFYTKPAINADTAVSVMPSAGTKPQLVLSFKSSSHSSWGIQDVIRATTAAPRYLPPYVPLGKKDGKAYTDAAYAGQSINPTIIGKNYWDQNLGILVNIGQWFPAIPLDKQENLTTQDAQPFTSDFLNGAPEDPDVKTEDTVLVYLRQVQMLKKILDDVPKLQSLQPAGVFQRLDPPLSHNNRDLLELVDVFFEEEIKTEVQKWIANNSAQFTQIATKLVKPDDHTPEPNPDVLPYNPALDAKKPKEIMHYLSTYRVIFIIDDSSSMIMNDHHRDWDDSLNNRWGQAQKSIGPIADFTFRNNVSSVDMAFMHYQRNNPFRGIQDSQKVSQIFQQARPPRDQYRIQYTPTGSTLKFYIDEAIGELNSKINNPEEYKKIRPTDIIVLTDGEANEGDHPKPILAAARQEMDRNKHNHNYIGIQFVQIGNSPETELHLADMTKGEYGDMADLVPSNGTDLTPEKLERILLGGIHPTVRRKLRAEDLQ</sequence>
<evidence type="ECO:0000313" key="6">
    <source>
        <dbReference type="Proteomes" id="UP001140091"/>
    </source>
</evidence>
<feature type="active site" description="Proton acceptor" evidence="2">
    <location>
        <position position="207"/>
    </location>
</feature>
<evidence type="ECO:0000259" key="4">
    <source>
        <dbReference type="PROSITE" id="PS51635"/>
    </source>
</evidence>
<evidence type="ECO:0000313" key="5">
    <source>
        <dbReference type="EMBL" id="KAJ2922768.1"/>
    </source>
</evidence>
<dbReference type="EMBL" id="JANBPK010001476">
    <property type="protein sequence ID" value="KAJ2922768.1"/>
    <property type="molecule type" value="Genomic_DNA"/>
</dbReference>
<evidence type="ECO:0000256" key="2">
    <source>
        <dbReference type="PROSITE-ProRule" id="PRU01161"/>
    </source>
</evidence>
<dbReference type="GO" id="GO:0046486">
    <property type="term" value="P:glycerolipid metabolic process"/>
    <property type="evidence" value="ECO:0007669"/>
    <property type="project" value="UniProtKB-ARBA"/>
</dbReference>
<dbReference type="GO" id="GO:0016787">
    <property type="term" value="F:hydrolase activity"/>
    <property type="evidence" value="ECO:0007669"/>
    <property type="project" value="UniProtKB-UniRule"/>
</dbReference>
<organism evidence="5 6">
    <name type="scientific">Candolleomyces eurysporus</name>
    <dbReference type="NCBI Taxonomy" id="2828524"/>
    <lineage>
        <taxon>Eukaryota</taxon>
        <taxon>Fungi</taxon>
        <taxon>Dikarya</taxon>
        <taxon>Basidiomycota</taxon>
        <taxon>Agaricomycotina</taxon>
        <taxon>Agaricomycetes</taxon>
        <taxon>Agaricomycetidae</taxon>
        <taxon>Agaricales</taxon>
        <taxon>Agaricineae</taxon>
        <taxon>Psathyrellaceae</taxon>
        <taxon>Candolleomyces</taxon>
    </lineage>
</organism>
<dbReference type="PROSITE" id="PS51635">
    <property type="entry name" value="PNPLA"/>
    <property type="match status" value="1"/>
</dbReference>
<dbReference type="GO" id="GO:0016042">
    <property type="term" value="P:lipid catabolic process"/>
    <property type="evidence" value="ECO:0007669"/>
    <property type="project" value="UniProtKB-UniRule"/>
</dbReference>
<dbReference type="InterPro" id="IPR002035">
    <property type="entry name" value="VWF_A"/>
</dbReference>
<dbReference type="InterPro" id="IPR036465">
    <property type="entry name" value="vWFA_dom_sf"/>
</dbReference>
<feature type="short sequence motif" description="GXGXXG" evidence="2">
    <location>
        <begin position="24"/>
        <end position="29"/>
    </location>
</feature>
<feature type="domain" description="PNPLA" evidence="4">
    <location>
        <begin position="20"/>
        <end position="222"/>
    </location>
</feature>
<comment type="caution">
    <text evidence="5">The sequence shown here is derived from an EMBL/GenBank/DDBJ whole genome shotgun (WGS) entry which is preliminary data.</text>
</comment>
<comment type="caution">
    <text evidence="2">Lacks conserved residue(s) required for the propagation of feature annotation.</text>
</comment>
<dbReference type="PANTHER" id="PTHR34706">
    <property type="entry name" value="SLR1338 PROTEIN"/>
    <property type="match status" value="1"/>
</dbReference>
<feature type="non-terminal residue" evidence="5">
    <location>
        <position position="1"/>
    </location>
</feature>
<dbReference type="AlphaFoldDB" id="A0A9W8IZD8"/>
<dbReference type="Pfam" id="PF01734">
    <property type="entry name" value="Patatin"/>
    <property type="match status" value="1"/>
</dbReference>
<evidence type="ECO:0000259" key="3">
    <source>
        <dbReference type="PROSITE" id="PS50234"/>
    </source>
</evidence>
<protein>
    <submittedName>
        <fullName evidence="5">Uncharacterized protein</fullName>
    </submittedName>
</protein>
<dbReference type="SUPFAM" id="SSF53300">
    <property type="entry name" value="vWA-like"/>
    <property type="match status" value="1"/>
</dbReference>
<accession>A0A9W8IZD8</accession>
<dbReference type="PANTHER" id="PTHR34706:SF1">
    <property type="entry name" value="VWFA DOMAIN-CONTAINING PROTEIN"/>
    <property type="match status" value="1"/>
</dbReference>
<dbReference type="PROSITE" id="PS50234">
    <property type="entry name" value="VWFA"/>
    <property type="match status" value="1"/>
</dbReference>
<dbReference type="SUPFAM" id="SSF52151">
    <property type="entry name" value="FabD/lysophospholipase-like"/>
    <property type="match status" value="1"/>
</dbReference>
<dbReference type="Proteomes" id="UP001140091">
    <property type="component" value="Unassembled WGS sequence"/>
</dbReference>